<gene>
    <name evidence="1" type="ORF">ACERLL_15540</name>
</gene>
<dbReference type="EMBL" id="JBGUAW010000011">
    <property type="protein sequence ID" value="MFA9462230.1"/>
    <property type="molecule type" value="Genomic_DNA"/>
</dbReference>
<sequence>MAQEADAENQAVVDEAPALAENITEHLQAALSSVTETLGIGMQQWSAGDDEVILGVLTRYTEFVAHSKGFRPGGNFHAGLLYHTFERAFYDDGTLIQQVEDYMNREERPEHFEKGLNLGEATVRTILRNKEESVEAPVRSAFTSNMTEYFQARA</sequence>
<proteinExistence type="predicted"/>
<organism evidence="1 2">
    <name type="scientific">Thiohalorhabdus methylotrophus</name>
    <dbReference type="NCBI Taxonomy" id="3242694"/>
    <lineage>
        <taxon>Bacteria</taxon>
        <taxon>Pseudomonadati</taxon>
        <taxon>Pseudomonadota</taxon>
        <taxon>Gammaproteobacteria</taxon>
        <taxon>Thiohalorhabdales</taxon>
        <taxon>Thiohalorhabdaceae</taxon>
        <taxon>Thiohalorhabdus</taxon>
    </lineage>
</organism>
<accession>A0ABV4U1R2</accession>
<comment type="caution">
    <text evidence="1">The sequence shown here is derived from an EMBL/GenBank/DDBJ whole genome shotgun (WGS) entry which is preliminary data.</text>
</comment>
<protein>
    <submittedName>
        <fullName evidence="1">Uncharacterized protein</fullName>
    </submittedName>
</protein>
<keyword evidence="2" id="KW-1185">Reference proteome</keyword>
<reference evidence="1 2" key="1">
    <citation type="submission" date="2024-08" db="EMBL/GenBank/DDBJ databases">
        <title>Whole-genome sequencing of halo(alkali)philic microorganisms from hypersaline lakes.</title>
        <authorList>
            <person name="Sorokin D.Y."/>
            <person name="Merkel A.Y."/>
            <person name="Messina E."/>
            <person name="Yakimov M."/>
        </authorList>
    </citation>
    <scope>NUCLEOTIDE SEQUENCE [LARGE SCALE GENOMIC DNA]</scope>
    <source>
        <strain evidence="1 2">Cl-TMA</strain>
    </source>
</reference>
<dbReference type="RefSeq" id="WP_373657014.1">
    <property type="nucleotide sequence ID" value="NZ_JBGUAW010000011.1"/>
</dbReference>
<evidence type="ECO:0000313" key="2">
    <source>
        <dbReference type="Proteomes" id="UP001575181"/>
    </source>
</evidence>
<evidence type="ECO:0000313" key="1">
    <source>
        <dbReference type="EMBL" id="MFA9462230.1"/>
    </source>
</evidence>
<dbReference type="Proteomes" id="UP001575181">
    <property type="component" value="Unassembled WGS sequence"/>
</dbReference>
<name>A0ABV4U1R2_9GAMM</name>